<dbReference type="AlphaFoldDB" id="A0A2S9VBT3"/>
<protein>
    <submittedName>
        <fullName evidence="1">Esterase YqiA</fullName>
    </submittedName>
</protein>
<dbReference type="Proteomes" id="UP000238949">
    <property type="component" value="Unassembled WGS sequence"/>
</dbReference>
<dbReference type="Pfam" id="PF05728">
    <property type="entry name" value="UPF0227"/>
    <property type="match status" value="1"/>
</dbReference>
<dbReference type="Gene3D" id="3.40.50.1820">
    <property type="entry name" value="alpha/beta hydrolase"/>
    <property type="match status" value="1"/>
</dbReference>
<evidence type="ECO:0000313" key="1">
    <source>
        <dbReference type="EMBL" id="PRO73910.1"/>
    </source>
</evidence>
<evidence type="ECO:0000313" key="2">
    <source>
        <dbReference type="Proteomes" id="UP000238949"/>
    </source>
</evidence>
<gene>
    <name evidence="1" type="ORF">C6Y40_08810</name>
</gene>
<dbReference type="PANTHER" id="PTHR35602:SF3">
    <property type="entry name" value="ESTERASE YQIA"/>
    <property type="match status" value="1"/>
</dbReference>
<dbReference type="InterPro" id="IPR029058">
    <property type="entry name" value="AB_hydrolase_fold"/>
</dbReference>
<dbReference type="InterPro" id="IPR008886">
    <property type="entry name" value="UPF0227/Esterase_YqiA"/>
</dbReference>
<organism evidence="1 2">
    <name type="scientific">Alteromonas alba</name>
    <dbReference type="NCBI Taxonomy" id="2079529"/>
    <lineage>
        <taxon>Bacteria</taxon>
        <taxon>Pseudomonadati</taxon>
        <taxon>Pseudomonadota</taxon>
        <taxon>Gammaproteobacteria</taxon>
        <taxon>Alteromonadales</taxon>
        <taxon>Alteromonadaceae</taxon>
        <taxon>Alteromonas/Salinimonas group</taxon>
        <taxon>Alteromonas</taxon>
    </lineage>
</organism>
<dbReference type="PANTHER" id="PTHR35602">
    <property type="entry name" value="ESTERASE YQIA-RELATED"/>
    <property type="match status" value="1"/>
</dbReference>
<keyword evidence="2" id="KW-1185">Reference proteome</keyword>
<dbReference type="RefSeq" id="WP_105934274.1">
    <property type="nucleotide sequence ID" value="NZ_PVNP01000080.1"/>
</dbReference>
<dbReference type="OrthoDB" id="9814831at2"/>
<dbReference type="EMBL" id="PVNP01000080">
    <property type="protein sequence ID" value="PRO73910.1"/>
    <property type="molecule type" value="Genomic_DNA"/>
</dbReference>
<name>A0A2S9VBT3_9ALTE</name>
<dbReference type="SUPFAM" id="SSF53474">
    <property type="entry name" value="alpha/beta-Hydrolases"/>
    <property type="match status" value="1"/>
</dbReference>
<proteinExistence type="predicted"/>
<accession>A0A2S9VBT3</accession>
<comment type="caution">
    <text evidence="1">The sequence shown here is derived from an EMBL/GenBank/DDBJ whole genome shotgun (WGS) entry which is preliminary data.</text>
</comment>
<reference evidence="2" key="1">
    <citation type="journal article" date="2020" name="Int. J. Syst. Evol. Microbiol.">
        <title>Alteromonas alba sp. nov., a marine bacterium isolated from the seawater of the West Pacific Ocean.</title>
        <authorList>
            <person name="Sun C."/>
            <person name="Wu Y.-H."/>
            <person name="Xamxidin M."/>
            <person name="Cheng H."/>
            <person name="Xu X.-W."/>
        </authorList>
    </citation>
    <scope>NUCLEOTIDE SEQUENCE [LARGE SCALE GENOMIC DNA]</scope>
    <source>
        <strain evidence="2">190</strain>
    </source>
</reference>
<sequence>MASILYLHGFLSSPSSLKANQTRAYLLQHFPDTTFICPELSNSPAELEAQLQALLKAHPDLLTGGLKVIGSSMGGYLATWLTEQYGGRAVLINPAVTPFELLKDYLGEHENPYTNKRFVLSEDDIGHIRGFYQPQLSHPECYKVLLQTGDETLDYRQAVEHYSGADVYIEEGGDHSFVNYEAHLDGIMAFLNSAKATQS</sequence>